<evidence type="ECO:0000313" key="2">
    <source>
        <dbReference type="Proteomes" id="UP000249661"/>
    </source>
</evidence>
<proteinExistence type="predicted"/>
<accession>A0ACD1HJ77</accession>
<sequence length="108" mass="12200">MKGRMTHSYSFSSSQYHQLIDKPHRPQSSHDSIPPSPPTQPTVSMDRKQKHSFSFSNLRHLIDKPPKSKRQKLPAPLNLQPAEYTPRVLDSAEKENPKSSQSAPSLGK</sequence>
<keyword evidence="2" id="KW-1185">Reference proteome</keyword>
<name>A0ACD1HJ77_9EURO</name>
<protein>
    <submittedName>
        <fullName evidence="1">Uncharacterized protein</fullName>
    </submittedName>
</protein>
<dbReference type="EMBL" id="KZ824938">
    <property type="protein sequence ID" value="RAH73631.1"/>
    <property type="molecule type" value="Genomic_DNA"/>
</dbReference>
<reference evidence="1" key="1">
    <citation type="submission" date="2018-02" db="EMBL/GenBank/DDBJ databases">
        <title>The genomes of Aspergillus section Nigri reveals drivers in fungal speciation.</title>
        <authorList>
            <consortium name="DOE Joint Genome Institute"/>
            <person name="Vesth T.C."/>
            <person name="Nybo J."/>
            <person name="Theobald S."/>
            <person name="Brandl J."/>
            <person name="Frisvad J.C."/>
            <person name="Nielsen K.F."/>
            <person name="Lyhne E.K."/>
            <person name="Kogle M.E."/>
            <person name="Kuo A."/>
            <person name="Riley R."/>
            <person name="Clum A."/>
            <person name="Nolan M."/>
            <person name="Lipzen A."/>
            <person name="Salamov A."/>
            <person name="Henrissat B."/>
            <person name="Wiebenga A."/>
            <person name="De vries R.P."/>
            <person name="Grigoriev I.V."/>
            <person name="Mortensen U.H."/>
            <person name="Andersen M.R."/>
            <person name="Baker S.E."/>
        </authorList>
    </citation>
    <scope>NUCLEOTIDE SEQUENCE</scope>
    <source>
        <strain evidence="1">CBS 121060</strain>
    </source>
</reference>
<gene>
    <name evidence="1" type="ORF">BO66DRAFT_201580</name>
</gene>
<dbReference type="Proteomes" id="UP000249661">
    <property type="component" value="Unassembled WGS sequence"/>
</dbReference>
<evidence type="ECO:0000313" key="1">
    <source>
        <dbReference type="EMBL" id="RAH73631.1"/>
    </source>
</evidence>
<organism evidence="1 2">
    <name type="scientific">Aspergillus aculeatinus CBS 121060</name>
    <dbReference type="NCBI Taxonomy" id="1448322"/>
    <lineage>
        <taxon>Eukaryota</taxon>
        <taxon>Fungi</taxon>
        <taxon>Dikarya</taxon>
        <taxon>Ascomycota</taxon>
        <taxon>Pezizomycotina</taxon>
        <taxon>Eurotiomycetes</taxon>
        <taxon>Eurotiomycetidae</taxon>
        <taxon>Eurotiales</taxon>
        <taxon>Aspergillaceae</taxon>
        <taxon>Aspergillus</taxon>
        <taxon>Aspergillus subgen. Circumdati</taxon>
    </lineage>
</organism>